<organism evidence="1 2">
    <name type="scientific">Longispora fulva</name>
    <dbReference type="NCBI Taxonomy" id="619741"/>
    <lineage>
        <taxon>Bacteria</taxon>
        <taxon>Bacillati</taxon>
        <taxon>Actinomycetota</taxon>
        <taxon>Actinomycetes</taxon>
        <taxon>Micromonosporales</taxon>
        <taxon>Micromonosporaceae</taxon>
        <taxon>Longispora</taxon>
    </lineage>
</organism>
<dbReference type="EMBL" id="JADOUF010000001">
    <property type="protein sequence ID" value="MBG6136296.1"/>
    <property type="molecule type" value="Genomic_DNA"/>
</dbReference>
<dbReference type="Proteomes" id="UP000622552">
    <property type="component" value="Unassembled WGS sequence"/>
</dbReference>
<dbReference type="RefSeq" id="WP_197003290.1">
    <property type="nucleotide sequence ID" value="NZ_BONS01000036.1"/>
</dbReference>
<accession>A0A8J7KK60</accession>
<keyword evidence="2" id="KW-1185">Reference proteome</keyword>
<comment type="caution">
    <text evidence="1">The sequence shown here is derived from an EMBL/GenBank/DDBJ whole genome shotgun (WGS) entry which is preliminary data.</text>
</comment>
<proteinExistence type="predicted"/>
<dbReference type="AlphaFoldDB" id="A0A8J7KK60"/>
<evidence type="ECO:0000313" key="1">
    <source>
        <dbReference type="EMBL" id="MBG6136296.1"/>
    </source>
</evidence>
<name>A0A8J7KK60_9ACTN</name>
<reference evidence="1" key="1">
    <citation type="submission" date="2020-11" db="EMBL/GenBank/DDBJ databases">
        <title>Sequencing the genomes of 1000 actinobacteria strains.</title>
        <authorList>
            <person name="Klenk H.-P."/>
        </authorList>
    </citation>
    <scope>NUCLEOTIDE SEQUENCE</scope>
    <source>
        <strain evidence="1">DSM 45356</strain>
    </source>
</reference>
<protein>
    <submittedName>
        <fullName evidence="1">Uncharacterized protein</fullName>
    </submittedName>
</protein>
<sequence length="372" mass="40488">MTTLPDPLAAIISRFPRVPRMRPAARPLDARAARLLALAHAARDEQDPTKASQAINGATLLASDCQAHGLARDWCRIHALVYLDQTPLDRHAAYFVLEPLVNLARLRIRAGDGRGAHHILTSLHEAYTRPEPVNVEGIHFQPEALMHDAEVAGKLRDWVRDVLLTDGTRALISIGAWRGAVSHIQRLNGLRPDLTDSRQVAVIAAIRDGHHDEAAALLETAETTEPWQQAAAALLTAMNTPGADHRHLLDLPTTVNFPEPSHTLYRTRLALTAIDLADQPPYNRSRDLLDQTVADVIAAADGTSARMLLTHPGPSAPQREHLTAVVHTSGLHLQQLPADLHATVLTTLATAADVIRHRDREPAGRPDSPGTP</sequence>
<gene>
    <name evidence="1" type="ORF">IW245_002490</name>
</gene>
<evidence type="ECO:0000313" key="2">
    <source>
        <dbReference type="Proteomes" id="UP000622552"/>
    </source>
</evidence>